<evidence type="ECO:0000313" key="2">
    <source>
        <dbReference type="EMBL" id="EPS27116.1"/>
    </source>
</evidence>
<dbReference type="EMBL" id="KB644409">
    <property type="protein sequence ID" value="EPS27116.1"/>
    <property type="molecule type" value="Genomic_DNA"/>
</dbReference>
<protein>
    <submittedName>
        <fullName evidence="2">Uncharacterized protein</fullName>
    </submittedName>
</protein>
<dbReference type="HOGENOM" id="CLU_1759438_0_0_1"/>
<organism evidence="2 3">
    <name type="scientific">Penicillium oxalicum (strain 114-2 / CGMCC 5302)</name>
    <name type="common">Penicillium decumbens</name>
    <dbReference type="NCBI Taxonomy" id="933388"/>
    <lineage>
        <taxon>Eukaryota</taxon>
        <taxon>Fungi</taxon>
        <taxon>Dikarya</taxon>
        <taxon>Ascomycota</taxon>
        <taxon>Pezizomycotina</taxon>
        <taxon>Eurotiomycetes</taxon>
        <taxon>Eurotiomycetidae</taxon>
        <taxon>Eurotiales</taxon>
        <taxon>Aspergillaceae</taxon>
        <taxon>Penicillium</taxon>
    </lineage>
</organism>
<dbReference type="AlphaFoldDB" id="S7ZEK5"/>
<accession>S7ZEK5</accession>
<evidence type="ECO:0000313" key="3">
    <source>
        <dbReference type="Proteomes" id="UP000019376"/>
    </source>
</evidence>
<name>S7ZEK5_PENO1</name>
<feature type="region of interest" description="Disordered" evidence="1">
    <location>
        <begin position="1"/>
        <end position="40"/>
    </location>
</feature>
<reference evidence="2 3" key="1">
    <citation type="journal article" date="2013" name="PLoS ONE">
        <title>Genomic and secretomic analyses reveal unique features of the lignocellulolytic enzyme system of Penicillium decumbens.</title>
        <authorList>
            <person name="Liu G."/>
            <person name="Zhang L."/>
            <person name="Wei X."/>
            <person name="Zou G."/>
            <person name="Qin Y."/>
            <person name="Ma L."/>
            <person name="Li J."/>
            <person name="Zheng H."/>
            <person name="Wang S."/>
            <person name="Wang C."/>
            <person name="Xun L."/>
            <person name="Zhao G.-P."/>
            <person name="Zhou Z."/>
            <person name="Qu Y."/>
        </authorList>
    </citation>
    <scope>NUCLEOTIDE SEQUENCE [LARGE SCALE GENOMIC DNA]</scope>
    <source>
        <strain evidence="3">114-2 / CGMCC 5302</strain>
    </source>
</reference>
<evidence type="ECO:0000256" key="1">
    <source>
        <dbReference type="SAM" id="MobiDB-lite"/>
    </source>
</evidence>
<proteinExistence type="predicted"/>
<gene>
    <name evidence="2" type="ORF">PDE_02057</name>
</gene>
<keyword evidence="3" id="KW-1185">Reference proteome</keyword>
<sequence length="148" mass="16561">MEIDDYAPFSAGVDDSYGKKTQKPSGEETSPQKRTKMESNKWSIPTITRRWYYGRISALSPHTLLFTKQKDRDRPMQGEWRNSCAGDPVGIITVYSDIHTVWECLGEVSPVTGHQPPAVHVIQHEAHKLGLVDGEEENKSLSSNAHVG</sequence>
<dbReference type="Proteomes" id="UP000019376">
    <property type="component" value="Unassembled WGS sequence"/>
</dbReference>